<dbReference type="EMBL" id="SRZC01000018">
    <property type="protein sequence ID" value="TGX81321.1"/>
    <property type="molecule type" value="Genomic_DNA"/>
</dbReference>
<dbReference type="Proteomes" id="UP000308886">
    <property type="component" value="Unassembled WGS sequence"/>
</dbReference>
<accession>A0AC61QNR7</accession>
<gene>
    <name evidence="1" type="ORF">E5358_10840</name>
</gene>
<protein>
    <submittedName>
        <fullName evidence="1">Sugar O-acetyltransferase</fullName>
    </submittedName>
</protein>
<name>A0AC61QNR7_9BACT</name>
<organism evidence="1 2">
    <name type="scientific">Palleniella muris</name>
    <dbReference type="NCBI Taxonomy" id="3038145"/>
    <lineage>
        <taxon>Bacteria</taxon>
        <taxon>Pseudomonadati</taxon>
        <taxon>Bacteroidota</taxon>
        <taxon>Bacteroidia</taxon>
        <taxon>Bacteroidales</taxon>
        <taxon>Prevotellaceae</taxon>
        <taxon>Palleniella</taxon>
    </lineage>
</organism>
<comment type="caution">
    <text evidence="1">The sequence shown here is derived from an EMBL/GenBank/DDBJ whole genome shotgun (WGS) entry which is preliminary data.</text>
</comment>
<evidence type="ECO:0000313" key="1">
    <source>
        <dbReference type="EMBL" id="TGX81321.1"/>
    </source>
</evidence>
<evidence type="ECO:0000313" key="2">
    <source>
        <dbReference type="Proteomes" id="UP000308886"/>
    </source>
</evidence>
<proteinExistence type="predicted"/>
<keyword evidence="2" id="KW-1185">Reference proteome</keyword>
<sequence length="181" mass="19685">MSTDKNKNGLLPETEYRAWDKEPVALRSEAHKAMIHFNTTGDKQVLKELFQQPLDDVSIAPPMHCNYGGDRIRFGHRVFINANCTFQPAGGVEIGDDVYIGSDVKFYTTIHPTEPEERIKGKASVRPIRIGAKVCIGGGVVILPGVEIGEGTTVGAGSVVTRSIPARCVAVGNPCWVIRKL</sequence>
<reference evidence="1" key="1">
    <citation type="submission" date="2019-04" db="EMBL/GenBank/DDBJ databases">
        <title>Microbes associate with the intestines of laboratory mice.</title>
        <authorList>
            <person name="Navarre W."/>
            <person name="Wong E."/>
            <person name="Huang K."/>
            <person name="Tropini C."/>
            <person name="Ng K."/>
            <person name="Yu B."/>
        </authorList>
    </citation>
    <scope>NUCLEOTIDE SEQUENCE</scope>
    <source>
        <strain evidence="1">NM73_A23</strain>
    </source>
</reference>